<sequence length="291" mass="31920">MSKEPVPPTQPGKVIAVVNQKGGVGKTTTAINLAAALALELLPTLLVDCDPQANSTGGVGLSRAEERASTYSVLVDGVPADEAILPTPVENLSILPASRHLIGANFEIASQDGREFRLRDALEPLREKYRFIVLDCPPSLDLLTLNALCAADGLLVPMQAEYFALEGISELMSTLDRVVAGLNPKLELEGVLLTMFDPRTSLSQQVAENLKSFFADKLFETTVPRNVRLAEAPSHGLPVILYDPRSRGAEAYQELARELLRRNKIESPRAVELARQKKQNKPEVRFWPYNR</sequence>
<accession>A0ABW9KF04</accession>
<evidence type="ECO:0000313" key="3">
    <source>
        <dbReference type="Proteomes" id="UP001634747"/>
    </source>
</evidence>
<dbReference type="RefSeq" id="WP_263414219.1">
    <property type="nucleotide sequence ID" value="NZ_BAABBH010000001.1"/>
</dbReference>
<dbReference type="CDD" id="cd02042">
    <property type="entry name" value="ParAB_family"/>
    <property type="match status" value="1"/>
</dbReference>
<evidence type="ECO:0000259" key="1">
    <source>
        <dbReference type="Pfam" id="PF13614"/>
    </source>
</evidence>
<dbReference type="Pfam" id="PF13614">
    <property type="entry name" value="AAA_31"/>
    <property type="match status" value="1"/>
</dbReference>
<keyword evidence="3" id="KW-1185">Reference proteome</keyword>
<proteinExistence type="predicted"/>
<organism evidence="2 3">
    <name type="scientific">Terriglobus aquaticus</name>
    <dbReference type="NCBI Taxonomy" id="940139"/>
    <lineage>
        <taxon>Bacteria</taxon>
        <taxon>Pseudomonadati</taxon>
        <taxon>Acidobacteriota</taxon>
        <taxon>Terriglobia</taxon>
        <taxon>Terriglobales</taxon>
        <taxon>Acidobacteriaceae</taxon>
        <taxon>Terriglobus</taxon>
    </lineage>
</organism>
<reference evidence="2 3" key="1">
    <citation type="submission" date="2024-12" db="EMBL/GenBank/DDBJ databases">
        <authorList>
            <person name="Lee Y."/>
        </authorList>
    </citation>
    <scope>NUCLEOTIDE SEQUENCE [LARGE SCALE GENOMIC DNA]</scope>
    <source>
        <strain evidence="2 3">03SUJ4</strain>
    </source>
</reference>
<dbReference type="InterPro" id="IPR027417">
    <property type="entry name" value="P-loop_NTPase"/>
</dbReference>
<evidence type="ECO:0000313" key="2">
    <source>
        <dbReference type="EMBL" id="MFN2974210.1"/>
    </source>
</evidence>
<dbReference type="Proteomes" id="UP001634747">
    <property type="component" value="Unassembled WGS sequence"/>
</dbReference>
<dbReference type="SUPFAM" id="SSF52540">
    <property type="entry name" value="P-loop containing nucleoside triphosphate hydrolases"/>
    <property type="match status" value="1"/>
</dbReference>
<protein>
    <submittedName>
        <fullName evidence="2">ParA family protein</fullName>
    </submittedName>
</protein>
<dbReference type="Gene3D" id="3.40.50.300">
    <property type="entry name" value="P-loop containing nucleotide triphosphate hydrolases"/>
    <property type="match status" value="1"/>
</dbReference>
<feature type="domain" description="AAA" evidence="1">
    <location>
        <begin position="13"/>
        <end position="187"/>
    </location>
</feature>
<dbReference type="EMBL" id="JBJYXY010000001">
    <property type="protein sequence ID" value="MFN2974210.1"/>
    <property type="molecule type" value="Genomic_DNA"/>
</dbReference>
<dbReference type="InterPro" id="IPR025669">
    <property type="entry name" value="AAA_dom"/>
</dbReference>
<dbReference type="PANTHER" id="PTHR13696:SF52">
    <property type="entry name" value="PARA FAMILY PROTEIN CT_582"/>
    <property type="match status" value="1"/>
</dbReference>
<comment type="caution">
    <text evidence="2">The sequence shown here is derived from an EMBL/GenBank/DDBJ whole genome shotgun (WGS) entry which is preliminary data.</text>
</comment>
<dbReference type="PANTHER" id="PTHR13696">
    <property type="entry name" value="P-LOOP CONTAINING NUCLEOSIDE TRIPHOSPHATE HYDROLASE"/>
    <property type="match status" value="1"/>
</dbReference>
<gene>
    <name evidence="2" type="ORF">ACK2TP_00400</name>
</gene>
<dbReference type="InterPro" id="IPR050678">
    <property type="entry name" value="DNA_Partitioning_ATPase"/>
</dbReference>
<name>A0ABW9KF04_9BACT</name>